<dbReference type="PANTHER" id="PTHR13323">
    <property type="entry name" value="LATE ENDOSOMAL/LYSOSOMAL MP1 INTERACTING PROTEIN"/>
    <property type="match status" value="1"/>
</dbReference>
<dbReference type="GO" id="GO:0032008">
    <property type="term" value="P:positive regulation of TOR signaling"/>
    <property type="evidence" value="ECO:0007669"/>
    <property type="project" value="InterPro"/>
</dbReference>
<dbReference type="InterPro" id="IPR004942">
    <property type="entry name" value="Roadblock/LAMTOR2_dom"/>
</dbReference>
<name>A0A511N0K9_DEIC1</name>
<sequence length="121" mass="12353">MSKQEQLQAAIDHLRTAIPELQGALVASTDGLPIAYSMGGSSDPVRIAAMAATALGLGKRIGETLGAGQLAETSVTGSTGQILIYAAGTKGVLAVVAPTWSSVGLIHLEARDTSRRIAELL</sequence>
<reference evidence="2 3" key="1">
    <citation type="submission" date="2019-07" db="EMBL/GenBank/DDBJ databases">
        <title>Whole genome shotgun sequence of Deinococcus cellulosilyticus NBRC 106333.</title>
        <authorList>
            <person name="Hosoyama A."/>
            <person name="Uohara A."/>
            <person name="Ohji S."/>
            <person name="Ichikawa N."/>
        </authorList>
    </citation>
    <scope>NUCLEOTIDE SEQUENCE [LARGE SCALE GENOMIC DNA]</scope>
    <source>
        <strain evidence="2 3">NBRC 106333</strain>
    </source>
</reference>
<dbReference type="Gene3D" id="3.30.450.30">
    <property type="entry name" value="Dynein light chain 2a, cytoplasmic"/>
    <property type="match status" value="1"/>
</dbReference>
<keyword evidence="3" id="KW-1185">Reference proteome</keyword>
<dbReference type="InterPro" id="IPR037587">
    <property type="entry name" value="LAMTOR2-like"/>
</dbReference>
<evidence type="ECO:0000313" key="2">
    <source>
        <dbReference type="EMBL" id="GEM45988.1"/>
    </source>
</evidence>
<dbReference type="Pfam" id="PF03259">
    <property type="entry name" value="Robl_LC7"/>
    <property type="match status" value="1"/>
</dbReference>
<dbReference type="GO" id="GO:0060090">
    <property type="term" value="F:molecular adaptor activity"/>
    <property type="evidence" value="ECO:0007669"/>
    <property type="project" value="InterPro"/>
</dbReference>
<dbReference type="Proteomes" id="UP000321306">
    <property type="component" value="Unassembled WGS sequence"/>
</dbReference>
<evidence type="ECO:0000259" key="1">
    <source>
        <dbReference type="SMART" id="SM00960"/>
    </source>
</evidence>
<feature type="domain" description="Roadblock/LAMTOR2" evidence="1">
    <location>
        <begin position="8"/>
        <end position="97"/>
    </location>
</feature>
<dbReference type="AlphaFoldDB" id="A0A511N0K9"/>
<dbReference type="EMBL" id="BJXB01000005">
    <property type="protein sequence ID" value="GEM45988.1"/>
    <property type="molecule type" value="Genomic_DNA"/>
</dbReference>
<proteinExistence type="predicted"/>
<organism evidence="2 3">
    <name type="scientific">Deinococcus cellulosilyticus (strain DSM 18568 / NBRC 106333 / KACC 11606 / 5516J-15)</name>
    <dbReference type="NCBI Taxonomy" id="1223518"/>
    <lineage>
        <taxon>Bacteria</taxon>
        <taxon>Thermotogati</taxon>
        <taxon>Deinococcota</taxon>
        <taxon>Deinococci</taxon>
        <taxon>Deinococcales</taxon>
        <taxon>Deinococcaceae</taxon>
        <taxon>Deinococcus</taxon>
    </lineage>
</organism>
<dbReference type="SUPFAM" id="SSF103196">
    <property type="entry name" value="Roadblock/LC7 domain"/>
    <property type="match status" value="1"/>
</dbReference>
<evidence type="ECO:0000313" key="3">
    <source>
        <dbReference type="Proteomes" id="UP000321306"/>
    </source>
</evidence>
<dbReference type="SMART" id="SM00960">
    <property type="entry name" value="Robl_LC7"/>
    <property type="match status" value="1"/>
</dbReference>
<comment type="caution">
    <text evidence="2">The sequence shown here is derived from an EMBL/GenBank/DDBJ whole genome shotgun (WGS) entry which is preliminary data.</text>
</comment>
<accession>A0A511N0K9</accession>
<dbReference type="RefSeq" id="WP_146883750.1">
    <property type="nucleotide sequence ID" value="NZ_BJXB01000005.1"/>
</dbReference>
<dbReference type="OrthoDB" id="3727201at2"/>
<dbReference type="GO" id="GO:0005085">
    <property type="term" value="F:guanyl-nucleotide exchange factor activity"/>
    <property type="evidence" value="ECO:0007669"/>
    <property type="project" value="InterPro"/>
</dbReference>
<protein>
    <recommendedName>
        <fullName evidence="1">Roadblock/LAMTOR2 domain-containing protein</fullName>
    </recommendedName>
</protein>
<gene>
    <name evidence="2" type="ORF">DC3_16230</name>
</gene>